<feature type="compositionally biased region" description="Pro residues" evidence="1">
    <location>
        <begin position="122"/>
        <end position="135"/>
    </location>
</feature>
<feature type="region of interest" description="Disordered" evidence="1">
    <location>
        <begin position="11"/>
        <end position="71"/>
    </location>
</feature>
<feature type="compositionally biased region" description="Low complexity" evidence="1">
    <location>
        <begin position="45"/>
        <end position="71"/>
    </location>
</feature>
<dbReference type="AlphaFoldDB" id="A0A0P0VPH2"/>
<organism evidence="2 3">
    <name type="scientific">Oryza sativa subsp. japonica</name>
    <name type="common">Rice</name>
    <dbReference type="NCBI Taxonomy" id="39947"/>
    <lineage>
        <taxon>Eukaryota</taxon>
        <taxon>Viridiplantae</taxon>
        <taxon>Streptophyta</taxon>
        <taxon>Embryophyta</taxon>
        <taxon>Tracheophyta</taxon>
        <taxon>Spermatophyta</taxon>
        <taxon>Magnoliopsida</taxon>
        <taxon>Liliopsida</taxon>
        <taxon>Poales</taxon>
        <taxon>Poaceae</taxon>
        <taxon>BOP clade</taxon>
        <taxon>Oryzoideae</taxon>
        <taxon>Oryzeae</taxon>
        <taxon>Oryzinae</taxon>
        <taxon>Oryza</taxon>
        <taxon>Oryza sativa</taxon>
    </lineage>
</organism>
<accession>A0A0P0VPH2</accession>
<dbReference type="InParanoid" id="A0A0P0VPH2"/>
<feature type="compositionally biased region" description="Low complexity" evidence="1">
    <location>
        <begin position="97"/>
        <end position="106"/>
    </location>
</feature>
<evidence type="ECO:0000313" key="2">
    <source>
        <dbReference type="EMBL" id="BAS80824.1"/>
    </source>
</evidence>
<reference evidence="2 3" key="3">
    <citation type="journal article" date="2013" name="Rice">
        <title>Improvement of the Oryza sativa Nipponbare reference genome using next generation sequence and optical map data.</title>
        <authorList>
            <person name="Kawahara Y."/>
            <person name="de la Bastide M."/>
            <person name="Hamilton J.P."/>
            <person name="Kanamori H."/>
            <person name="McCombie W.R."/>
            <person name="Ouyang S."/>
            <person name="Schwartz D.C."/>
            <person name="Tanaka T."/>
            <person name="Wu J."/>
            <person name="Zhou S."/>
            <person name="Childs K.L."/>
            <person name="Davidson R.M."/>
            <person name="Lin H."/>
            <person name="Quesada-Ocampo L."/>
            <person name="Vaillancourt B."/>
            <person name="Sakai H."/>
            <person name="Lee S.S."/>
            <person name="Kim J."/>
            <person name="Numa H."/>
            <person name="Itoh T."/>
            <person name="Buell C.R."/>
            <person name="Matsumoto T."/>
        </authorList>
    </citation>
    <scope>NUCLEOTIDE SEQUENCE [LARGE SCALE GENOMIC DNA]</scope>
    <source>
        <strain evidence="3">cv. Nipponbare</strain>
    </source>
</reference>
<sequence length="301" mass="32716">IWWAHVGPTYHSLSPSSSSLRLLTPRARRAAQPPARGRRRPRPCCPSSSSTATKPSTSAPSPYSPSSASASCGSSSPTGWASCGSRSWPRSRAHAVRATSPSRRGPTSPPPSARGFRLLCPRRPPPQAPRRPLPPSSSSSAAPAPAVLIAIFQGAAALLAFTRTGDFLAELQSYIREEDGVHAVARAFRFASWRAEEHGAHADRGRRLLVGLLQRRPAGRVQTKRRADAGAVRAPRRRCCRGELLLPLLLQQLPLLQEVELETEENEQNIRTVTKINQTACHGPGDSWRRNLRERLEPGVG</sequence>
<dbReference type="Gramene" id="Os02t0738350-00">
    <property type="protein sequence ID" value="Os02t0738350-00"/>
    <property type="gene ID" value="Os02g0738350"/>
</dbReference>
<reference evidence="3" key="1">
    <citation type="journal article" date="2005" name="Nature">
        <title>The map-based sequence of the rice genome.</title>
        <authorList>
            <consortium name="International rice genome sequencing project (IRGSP)"/>
            <person name="Matsumoto T."/>
            <person name="Wu J."/>
            <person name="Kanamori H."/>
            <person name="Katayose Y."/>
            <person name="Fujisawa M."/>
            <person name="Namiki N."/>
            <person name="Mizuno H."/>
            <person name="Yamamoto K."/>
            <person name="Antonio B.A."/>
            <person name="Baba T."/>
            <person name="Sakata K."/>
            <person name="Nagamura Y."/>
            <person name="Aoki H."/>
            <person name="Arikawa K."/>
            <person name="Arita K."/>
            <person name="Bito T."/>
            <person name="Chiden Y."/>
            <person name="Fujitsuka N."/>
            <person name="Fukunaka R."/>
            <person name="Hamada M."/>
            <person name="Harada C."/>
            <person name="Hayashi A."/>
            <person name="Hijishita S."/>
            <person name="Honda M."/>
            <person name="Hosokawa S."/>
            <person name="Ichikawa Y."/>
            <person name="Idonuma A."/>
            <person name="Iijima M."/>
            <person name="Ikeda M."/>
            <person name="Ikeno M."/>
            <person name="Ito K."/>
            <person name="Ito S."/>
            <person name="Ito T."/>
            <person name="Ito Y."/>
            <person name="Ito Y."/>
            <person name="Iwabuchi A."/>
            <person name="Kamiya K."/>
            <person name="Karasawa W."/>
            <person name="Kurita K."/>
            <person name="Katagiri S."/>
            <person name="Kikuta A."/>
            <person name="Kobayashi H."/>
            <person name="Kobayashi N."/>
            <person name="Machita K."/>
            <person name="Maehara T."/>
            <person name="Masukawa M."/>
            <person name="Mizubayashi T."/>
            <person name="Mukai Y."/>
            <person name="Nagasaki H."/>
            <person name="Nagata Y."/>
            <person name="Naito S."/>
            <person name="Nakashima M."/>
            <person name="Nakama Y."/>
            <person name="Nakamichi Y."/>
            <person name="Nakamura M."/>
            <person name="Meguro A."/>
            <person name="Negishi M."/>
            <person name="Ohta I."/>
            <person name="Ohta T."/>
            <person name="Okamoto M."/>
            <person name="Ono N."/>
            <person name="Saji S."/>
            <person name="Sakaguchi M."/>
            <person name="Sakai K."/>
            <person name="Shibata M."/>
            <person name="Shimokawa T."/>
            <person name="Song J."/>
            <person name="Takazaki Y."/>
            <person name="Terasawa K."/>
            <person name="Tsugane M."/>
            <person name="Tsuji K."/>
            <person name="Ueda S."/>
            <person name="Waki K."/>
            <person name="Yamagata H."/>
            <person name="Yamamoto M."/>
            <person name="Yamamoto S."/>
            <person name="Yamane H."/>
            <person name="Yoshiki S."/>
            <person name="Yoshihara R."/>
            <person name="Yukawa K."/>
            <person name="Zhong H."/>
            <person name="Yano M."/>
            <person name="Yuan Q."/>
            <person name="Ouyang S."/>
            <person name="Liu J."/>
            <person name="Jones K.M."/>
            <person name="Gansberger K."/>
            <person name="Moffat K."/>
            <person name="Hill J."/>
            <person name="Bera J."/>
            <person name="Fadrosh D."/>
            <person name="Jin S."/>
            <person name="Johri S."/>
            <person name="Kim M."/>
            <person name="Overton L."/>
            <person name="Reardon M."/>
            <person name="Tsitrin T."/>
            <person name="Vuong H."/>
            <person name="Weaver B."/>
            <person name="Ciecko A."/>
            <person name="Tallon L."/>
            <person name="Jackson J."/>
            <person name="Pai G."/>
            <person name="Aken S.V."/>
            <person name="Utterback T."/>
            <person name="Reidmuller S."/>
            <person name="Feldblyum T."/>
            <person name="Hsiao J."/>
            <person name="Zismann V."/>
            <person name="Iobst S."/>
            <person name="de Vazeille A.R."/>
            <person name="Buell C.R."/>
            <person name="Ying K."/>
            <person name="Li Y."/>
            <person name="Lu T."/>
            <person name="Huang Y."/>
            <person name="Zhao Q."/>
            <person name="Feng Q."/>
            <person name="Zhang L."/>
            <person name="Zhu J."/>
            <person name="Weng Q."/>
            <person name="Mu J."/>
            <person name="Lu Y."/>
            <person name="Fan D."/>
            <person name="Liu Y."/>
            <person name="Guan J."/>
            <person name="Zhang Y."/>
            <person name="Yu S."/>
            <person name="Liu X."/>
            <person name="Zhang Y."/>
            <person name="Hong G."/>
            <person name="Han B."/>
            <person name="Choisne N."/>
            <person name="Demange N."/>
            <person name="Orjeda G."/>
            <person name="Samain S."/>
            <person name="Cattolico L."/>
            <person name="Pelletier E."/>
            <person name="Couloux A."/>
            <person name="Segurens B."/>
            <person name="Wincker P."/>
            <person name="D'Hont A."/>
            <person name="Scarpelli C."/>
            <person name="Weissenbach J."/>
            <person name="Salanoubat M."/>
            <person name="Quetier F."/>
            <person name="Yu Y."/>
            <person name="Kim H.R."/>
            <person name="Rambo T."/>
            <person name="Currie J."/>
            <person name="Collura K."/>
            <person name="Luo M."/>
            <person name="Yang T."/>
            <person name="Ammiraju J.S.S."/>
            <person name="Engler F."/>
            <person name="Soderlund C."/>
            <person name="Wing R.A."/>
            <person name="Palmer L.E."/>
            <person name="de la Bastide M."/>
            <person name="Spiegel L."/>
            <person name="Nascimento L."/>
            <person name="Zutavern T."/>
            <person name="O'Shaughnessy A."/>
            <person name="Dike S."/>
            <person name="Dedhia N."/>
            <person name="Preston R."/>
            <person name="Balija V."/>
            <person name="McCombie W.R."/>
            <person name="Chow T."/>
            <person name="Chen H."/>
            <person name="Chung M."/>
            <person name="Chen C."/>
            <person name="Shaw J."/>
            <person name="Wu H."/>
            <person name="Hsiao K."/>
            <person name="Chao Y."/>
            <person name="Chu M."/>
            <person name="Cheng C."/>
            <person name="Hour A."/>
            <person name="Lee P."/>
            <person name="Lin S."/>
            <person name="Lin Y."/>
            <person name="Liou J."/>
            <person name="Liu S."/>
            <person name="Hsing Y."/>
            <person name="Raghuvanshi S."/>
            <person name="Mohanty A."/>
            <person name="Bharti A.K."/>
            <person name="Gaur A."/>
            <person name="Gupta V."/>
            <person name="Kumar D."/>
            <person name="Ravi V."/>
            <person name="Vij S."/>
            <person name="Kapur A."/>
            <person name="Khurana P."/>
            <person name="Khurana P."/>
            <person name="Khurana J.P."/>
            <person name="Tyagi A.K."/>
            <person name="Gaikwad K."/>
            <person name="Singh A."/>
            <person name="Dalal V."/>
            <person name="Srivastava S."/>
            <person name="Dixit A."/>
            <person name="Pal A.K."/>
            <person name="Ghazi I.A."/>
            <person name="Yadav M."/>
            <person name="Pandit A."/>
            <person name="Bhargava A."/>
            <person name="Sureshbabu K."/>
            <person name="Batra K."/>
            <person name="Sharma T.R."/>
            <person name="Mohapatra T."/>
            <person name="Singh N.K."/>
            <person name="Messing J."/>
            <person name="Nelson A.B."/>
            <person name="Fuks G."/>
            <person name="Kavchok S."/>
            <person name="Keizer G."/>
            <person name="Linton E."/>
            <person name="Llaca V."/>
            <person name="Song R."/>
            <person name="Tanyolac B."/>
            <person name="Young S."/>
            <person name="Ho-Il K."/>
            <person name="Hahn J.H."/>
            <person name="Sangsakoo G."/>
            <person name="Vanavichit A."/>
            <person name="de Mattos Luiz.A.T."/>
            <person name="Zimmer P.D."/>
            <person name="Malone G."/>
            <person name="Dellagostin O."/>
            <person name="de Oliveira A.C."/>
            <person name="Bevan M."/>
            <person name="Bancroft I."/>
            <person name="Minx P."/>
            <person name="Cordum H."/>
            <person name="Wilson R."/>
            <person name="Cheng Z."/>
            <person name="Jin W."/>
            <person name="Jiang J."/>
            <person name="Leong S.A."/>
            <person name="Iwama H."/>
            <person name="Gojobori T."/>
            <person name="Itoh T."/>
            <person name="Niimura Y."/>
            <person name="Fujii Y."/>
            <person name="Habara T."/>
            <person name="Sakai H."/>
            <person name="Sato Y."/>
            <person name="Wilson G."/>
            <person name="Kumar K."/>
            <person name="McCouch S."/>
            <person name="Juretic N."/>
            <person name="Hoen D."/>
            <person name="Wright S."/>
            <person name="Bruskiewich R."/>
            <person name="Bureau T."/>
            <person name="Miyao A."/>
            <person name="Hirochika H."/>
            <person name="Nishikawa T."/>
            <person name="Kadowaki K."/>
            <person name="Sugiura M."/>
            <person name="Burr B."/>
            <person name="Sasaki T."/>
        </authorList>
    </citation>
    <scope>NUCLEOTIDE SEQUENCE [LARGE SCALE GENOMIC DNA]</scope>
    <source>
        <strain evidence="3">cv. Nipponbare</strain>
    </source>
</reference>
<dbReference type="PaxDb" id="39947-A0A0P0VPH2"/>
<dbReference type="PANTHER" id="PTHR34124">
    <property type="entry name" value="F16B3.27 PROTEIN-RELATED"/>
    <property type="match status" value="1"/>
</dbReference>
<protein>
    <submittedName>
        <fullName evidence="2">Os02g0738350 protein</fullName>
    </submittedName>
</protein>
<dbReference type="EMBL" id="AP014958">
    <property type="protein sequence ID" value="BAS80824.1"/>
    <property type="molecule type" value="Genomic_DNA"/>
</dbReference>
<name>A0A0P0VPH2_ORYSJ</name>
<proteinExistence type="predicted"/>
<dbReference type="PANTHER" id="PTHR34124:SF19">
    <property type="entry name" value="OS02G0738350 PROTEIN"/>
    <property type="match status" value="1"/>
</dbReference>
<reference evidence="2 3" key="2">
    <citation type="journal article" date="2013" name="Plant Cell Physiol.">
        <title>Rice Annotation Project Database (RAP-DB): an integrative and interactive database for rice genomics.</title>
        <authorList>
            <person name="Sakai H."/>
            <person name="Lee S.S."/>
            <person name="Tanaka T."/>
            <person name="Numa H."/>
            <person name="Kim J."/>
            <person name="Kawahara Y."/>
            <person name="Wakimoto H."/>
            <person name="Yang C.C."/>
            <person name="Iwamoto M."/>
            <person name="Abe T."/>
            <person name="Yamada Y."/>
            <person name="Muto A."/>
            <person name="Inokuchi H."/>
            <person name="Ikemura T."/>
            <person name="Matsumoto T."/>
            <person name="Sasaki T."/>
            <person name="Itoh T."/>
        </authorList>
    </citation>
    <scope>NUCLEOTIDE SEQUENCE [LARGE SCALE GENOMIC DNA]</scope>
    <source>
        <strain evidence="3">cv. Nipponbare</strain>
    </source>
</reference>
<feature type="compositionally biased region" description="Low complexity" evidence="1">
    <location>
        <begin position="12"/>
        <end position="35"/>
    </location>
</feature>
<evidence type="ECO:0000256" key="1">
    <source>
        <dbReference type="SAM" id="MobiDB-lite"/>
    </source>
</evidence>
<dbReference type="Proteomes" id="UP000059680">
    <property type="component" value="Chromosome 2"/>
</dbReference>
<gene>
    <name evidence="2" type="ordered locus">Os02g0738350</name>
    <name evidence="2" type="ORF">OSNPB_020738350</name>
</gene>
<feature type="non-terminal residue" evidence="2">
    <location>
        <position position="1"/>
    </location>
</feature>
<feature type="region of interest" description="Disordered" evidence="1">
    <location>
        <begin position="83"/>
        <end position="140"/>
    </location>
</feature>
<keyword evidence="3" id="KW-1185">Reference proteome</keyword>
<evidence type="ECO:0000313" key="3">
    <source>
        <dbReference type="Proteomes" id="UP000059680"/>
    </source>
</evidence>